<keyword evidence="3" id="KW-1185">Reference proteome</keyword>
<gene>
    <name evidence="2" type="ORF">LX32DRAFT_432885</name>
</gene>
<name>A0AAD9HG23_9PEZI</name>
<evidence type="ECO:0000313" key="2">
    <source>
        <dbReference type="EMBL" id="KAK2027647.1"/>
    </source>
</evidence>
<dbReference type="EMBL" id="MU842891">
    <property type="protein sequence ID" value="KAK2027647.1"/>
    <property type="molecule type" value="Genomic_DNA"/>
</dbReference>
<sequence>MRRRHGRLTGVKPFFARPDVSNTAPTSRAPPTSYSISTCLRAATYEQTSLVVSSSSEKFFFWGGGGRGVRATHGHGPSHLTSFILINQYMEQRGVVDQSDLHLEEQKKVTIHCEGHFPYIVWSRSVIHSALIDECPCYKIDGCLWLCKPRESSLHVHLSKRGPITWRDADLHLA</sequence>
<dbReference type="AlphaFoldDB" id="A0AAD9HG23"/>
<evidence type="ECO:0000256" key="1">
    <source>
        <dbReference type="SAM" id="MobiDB-lite"/>
    </source>
</evidence>
<feature type="region of interest" description="Disordered" evidence="1">
    <location>
        <begin position="1"/>
        <end position="32"/>
    </location>
</feature>
<comment type="caution">
    <text evidence="2">The sequence shown here is derived from an EMBL/GenBank/DDBJ whole genome shotgun (WGS) entry which is preliminary data.</text>
</comment>
<feature type="compositionally biased region" description="Polar residues" evidence="1">
    <location>
        <begin position="20"/>
        <end position="32"/>
    </location>
</feature>
<proteinExistence type="predicted"/>
<dbReference type="Proteomes" id="UP001232148">
    <property type="component" value="Unassembled WGS sequence"/>
</dbReference>
<protein>
    <submittedName>
        <fullName evidence="2">Uncharacterized protein</fullName>
    </submittedName>
</protein>
<evidence type="ECO:0000313" key="3">
    <source>
        <dbReference type="Proteomes" id="UP001232148"/>
    </source>
</evidence>
<accession>A0AAD9HG23</accession>
<organism evidence="2 3">
    <name type="scientific">Colletotrichum zoysiae</name>
    <dbReference type="NCBI Taxonomy" id="1216348"/>
    <lineage>
        <taxon>Eukaryota</taxon>
        <taxon>Fungi</taxon>
        <taxon>Dikarya</taxon>
        <taxon>Ascomycota</taxon>
        <taxon>Pezizomycotina</taxon>
        <taxon>Sordariomycetes</taxon>
        <taxon>Hypocreomycetidae</taxon>
        <taxon>Glomerellales</taxon>
        <taxon>Glomerellaceae</taxon>
        <taxon>Colletotrichum</taxon>
        <taxon>Colletotrichum graminicola species complex</taxon>
    </lineage>
</organism>
<reference evidence="2" key="1">
    <citation type="submission" date="2021-06" db="EMBL/GenBank/DDBJ databases">
        <title>Comparative genomics, transcriptomics and evolutionary studies reveal genomic signatures of adaptation to plant cell wall in hemibiotrophic fungi.</title>
        <authorList>
            <consortium name="DOE Joint Genome Institute"/>
            <person name="Baroncelli R."/>
            <person name="Diaz J.F."/>
            <person name="Benocci T."/>
            <person name="Peng M."/>
            <person name="Battaglia E."/>
            <person name="Haridas S."/>
            <person name="Andreopoulos W."/>
            <person name="Labutti K."/>
            <person name="Pangilinan J."/>
            <person name="Floch G.L."/>
            <person name="Makela M.R."/>
            <person name="Henrissat B."/>
            <person name="Grigoriev I.V."/>
            <person name="Crouch J.A."/>
            <person name="De Vries R.P."/>
            <person name="Sukno S.A."/>
            <person name="Thon M.R."/>
        </authorList>
    </citation>
    <scope>NUCLEOTIDE SEQUENCE</scope>
    <source>
        <strain evidence="2">MAFF235873</strain>
    </source>
</reference>